<feature type="signal peptide" evidence="5">
    <location>
        <begin position="1"/>
        <end position="20"/>
    </location>
</feature>
<name>A0ABV3RLB5_9RHOB</name>
<dbReference type="InterPro" id="IPR036909">
    <property type="entry name" value="Cyt_c-like_dom_sf"/>
</dbReference>
<dbReference type="RefSeq" id="WP_367876561.1">
    <property type="nucleotide sequence ID" value="NZ_JBFNXX010000003.1"/>
</dbReference>
<gene>
    <name evidence="7" type="ORF">AB2B41_04530</name>
</gene>
<keyword evidence="8" id="KW-1185">Reference proteome</keyword>
<keyword evidence="3 4" id="KW-0408">Iron</keyword>
<dbReference type="Proteomes" id="UP001556098">
    <property type="component" value="Unassembled WGS sequence"/>
</dbReference>
<evidence type="ECO:0000313" key="7">
    <source>
        <dbReference type="EMBL" id="MEW9918853.1"/>
    </source>
</evidence>
<reference evidence="7 8" key="1">
    <citation type="submission" date="2024-07" db="EMBL/GenBank/DDBJ databases">
        <title>Marimonas sp.nov., isolated from tidal-flat sediment.</title>
        <authorList>
            <person name="Jayan J.N."/>
            <person name="Lee S.S."/>
        </authorList>
    </citation>
    <scope>NUCLEOTIDE SEQUENCE [LARGE SCALE GENOMIC DNA]</scope>
    <source>
        <strain evidence="7 8">MJW-29</strain>
    </source>
</reference>
<feature type="domain" description="Cytochrome c" evidence="6">
    <location>
        <begin position="21"/>
        <end position="131"/>
    </location>
</feature>
<sequence>MKPYLAALTALALIPCAALAQDAQIGAELYDTHCAVCHGAEVRGNGPLAPAMVLQPPNLRTLKARYDGVFPTVRVVTRIDGRDPLVAHGSPMPVYGEFFEGEDVPMKAETGQPIITSRPVVDLVAFLEAIQE</sequence>
<dbReference type="PROSITE" id="PS51007">
    <property type="entry name" value="CYTC"/>
    <property type="match status" value="1"/>
</dbReference>
<dbReference type="Pfam" id="PF00034">
    <property type="entry name" value="Cytochrom_C"/>
    <property type="match status" value="1"/>
</dbReference>
<dbReference type="InterPro" id="IPR009056">
    <property type="entry name" value="Cyt_c-like_dom"/>
</dbReference>
<evidence type="ECO:0000256" key="4">
    <source>
        <dbReference type="PROSITE-ProRule" id="PRU00433"/>
    </source>
</evidence>
<protein>
    <submittedName>
        <fullName evidence="7">Cytochrome c</fullName>
    </submittedName>
</protein>
<dbReference type="EMBL" id="JBFNXX010000003">
    <property type="protein sequence ID" value="MEW9918853.1"/>
    <property type="molecule type" value="Genomic_DNA"/>
</dbReference>
<evidence type="ECO:0000256" key="2">
    <source>
        <dbReference type="ARBA" id="ARBA00022723"/>
    </source>
</evidence>
<keyword evidence="5" id="KW-0732">Signal</keyword>
<keyword evidence="1 4" id="KW-0349">Heme</keyword>
<accession>A0ABV3RLB5</accession>
<keyword evidence="2 4" id="KW-0479">Metal-binding</keyword>
<evidence type="ECO:0000259" key="6">
    <source>
        <dbReference type="PROSITE" id="PS51007"/>
    </source>
</evidence>
<proteinExistence type="predicted"/>
<evidence type="ECO:0000256" key="5">
    <source>
        <dbReference type="SAM" id="SignalP"/>
    </source>
</evidence>
<evidence type="ECO:0000256" key="3">
    <source>
        <dbReference type="ARBA" id="ARBA00023004"/>
    </source>
</evidence>
<comment type="caution">
    <text evidence="7">The sequence shown here is derived from an EMBL/GenBank/DDBJ whole genome shotgun (WGS) entry which is preliminary data.</text>
</comment>
<dbReference type="SUPFAM" id="SSF46626">
    <property type="entry name" value="Cytochrome c"/>
    <property type="match status" value="1"/>
</dbReference>
<evidence type="ECO:0000256" key="1">
    <source>
        <dbReference type="ARBA" id="ARBA00022617"/>
    </source>
</evidence>
<organism evidence="7 8">
    <name type="scientific">Sulfitobacter sediminis</name>
    <dbReference type="NCBI Taxonomy" id="3234186"/>
    <lineage>
        <taxon>Bacteria</taxon>
        <taxon>Pseudomonadati</taxon>
        <taxon>Pseudomonadota</taxon>
        <taxon>Alphaproteobacteria</taxon>
        <taxon>Rhodobacterales</taxon>
        <taxon>Roseobacteraceae</taxon>
        <taxon>Sulfitobacter</taxon>
    </lineage>
</organism>
<evidence type="ECO:0000313" key="8">
    <source>
        <dbReference type="Proteomes" id="UP001556098"/>
    </source>
</evidence>
<dbReference type="Gene3D" id="1.10.760.10">
    <property type="entry name" value="Cytochrome c-like domain"/>
    <property type="match status" value="1"/>
</dbReference>
<feature type="chain" id="PRO_5047498199" evidence="5">
    <location>
        <begin position="21"/>
        <end position="132"/>
    </location>
</feature>